<keyword evidence="2" id="KW-0067">ATP-binding</keyword>
<protein>
    <submittedName>
        <fullName evidence="4">Galacturonokinase</fullName>
    </submittedName>
</protein>
<dbReference type="KEGG" id="qsa:O6P43_007809"/>
<dbReference type="InterPro" id="IPR013750">
    <property type="entry name" value="GHMP_kinase_C_dom"/>
</dbReference>
<dbReference type="GO" id="GO:0006012">
    <property type="term" value="P:galactose metabolic process"/>
    <property type="evidence" value="ECO:0007669"/>
    <property type="project" value="TreeGrafter"/>
</dbReference>
<evidence type="ECO:0000313" key="4">
    <source>
        <dbReference type="EMBL" id="KAJ7969467.1"/>
    </source>
</evidence>
<dbReference type="Pfam" id="PF08544">
    <property type="entry name" value="GHMP_kinases_C"/>
    <property type="match status" value="1"/>
</dbReference>
<dbReference type="Gene3D" id="3.30.70.890">
    <property type="entry name" value="GHMP kinase, C-terminal domain"/>
    <property type="match status" value="1"/>
</dbReference>
<dbReference type="PANTHER" id="PTHR10457">
    <property type="entry name" value="MEVALONATE KINASE/GALACTOKINASE"/>
    <property type="match status" value="1"/>
</dbReference>
<dbReference type="InterPro" id="IPR036554">
    <property type="entry name" value="GHMP_kinase_C_sf"/>
</dbReference>
<feature type="domain" description="GHMP kinase C-terminal" evidence="3">
    <location>
        <begin position="18"/>
        <end position="66"/>
    </location>
</feature>
<dbReference type="GO" id="GO:0005829">
    <property type="term" value="C:cytosol"/>
    <property type="evidence" value="ECO:0007669"/>
    <property type="project" value="TreeGrafter"/>
</dbReference>
<evidence type="ECO:0000259" key="3">
    <source>
        <dbReference type="Pfam" id="PF08544"/>
    </source>
</evidence>
<dbReference type="SUPFAM" id="SSF55060">
    <property type="entry name" value="GHMP Kinase, C-terminal domain"/>
    <property type="match status" value="1"/>
</dbReference>
<evidence type="ECO:0000256" key="1">
    <source>
        <dbReference type="ARBA" id="ARBA00022741"/>
    </source>
</evidence>
<keyword evidence="5" id="KW-1185">Reference proteome</keyword>
<name>A0AAD7M4B7_QUISA</name>
<dbReference type="GO" id="GO:0047912">
    <property type="term" value="F:galacturonokinase activity"/>
    <property type="evidence" value="ECO:0007669"/>
    <property type="project" value="TreeGrafter"/>
</dbReference>
<dbReference type="AlphaFoldDB" id="A0AAD7M4B7"/>
<dbReference type="EMBL" id="JARAOO010000004">
    <property type="protein sequence ID" value="KAJ7969467.1"/>
    <property type="molecule type" value="Genomic_DNA"/>
</dbReference>
<dbReference type="Proteomes" id="UP001163823">
    <property type="component" value="Chromosome 4"/>
</dbReference>
<evidence type="ECO:0000313" key="5">
    <source>
        <dbReference type="Proteomes" id="UP001163823"/>
    </source>
</evidence>
<reference evidence="4" key="1">
    <citation type="journal article" date="2023" name="Science">
        <title>Elucidation of the pathway for biosynthesis of saponin adjuvants from the soapbark tree.</title>
        <authorList>
            <person name="Reed J."/>
            <person name="Orme A."/>
            <person name="El-Demerdash A."/>
            <person name="Owen C."/>
            <person name="Martin L.B.B."/>
            <person name="Misra R.C."/>
            <person name="Kikuchi S."/>
            <person name="Rejzek M."/>
            <person name="Martin A.C."/>
            <person name="Harkess A."/>
            <person name="Leebens-Mack J."/>
            <person name="Louveau T."/>
            <person name="Stephenson M.J."/>
            <person name="Osbourn A."/>
        </authorList>
    </citation>
    <scope>NUCLEOTIDE SEQUENCE</scope>
    <source>
        <strain evidence="4">S10</strain>
    </source>
</reference>
<dbReference type="PANTHER" id="PTHR10457:SF6">
    <property type="entry name" value="GALACTURONOKINASE"/>
    <property type="match status" value="1"/>
</dbReference>
<accession>A0AAD7M4B7</accession>
<evidence type="ECO:0000256" key="2">
    <source>
        <dbReference type="ARBA" id="ARBA00022840"/>
    </source>
</evidence>
<keyword evidence="1" id="KW-0547">Nucleotide-binding</keyword>
<organism evidence="4 5">
    <name type="scientific">Quillaja saponaria</name>
    <name type="common">Soap bark tree</name>
    <dbReference type="NCBI Taxonomy" id="32244"/>
    <lineage>
        <taxon>Eukaryota</taxon>
        <taxon>Viridiplantae</taxon>
        <taxon>Streptophyta</taxon>
        <taxon>Embryophyta</taxon>
        <taxon>Tracheophyta</taxon>
        <taxon>Spermatophyta</taxon>
        <taxon>Magnoliopsida</taxon>
        <taxon>eudicotyledons</taxon>
        <taxon>Gunneridae</taxon>
        <taxon>Pentapetalae</taxon>
        <taxon>rosids</taxon>
        <taxon>fabids</taxon>
        <taxon>Fabales</taxon>
        <taxon>Quillajaceae</taxon>
        <taxon>Quillaja</taxon>
    </lineage>
</organism>
<dbReference type="GO" id="GO:0005524">
    <property type="term" value="F:ATP binding"/>
    <property type="evidence" value="ECO:0007669"/>
    <property type="project" value="UniProtKB-KW"/>
</dbReference>
<gene>
    <name evidence="4" type="ORF">O6P43_007809</name>
</gene>
<proteinExistence type="predicted"/>
<sequence>MIASGNGKLGPFLSNGCDPLIQLYGILMAPGAFGARFSGAGFRGCCVALVDAEHGAEAASFVRREYLKLQP</sequence>
<comment type="caution">
    <text evidence="4">The sequence shown here is derived from an EMBL/GenBank/DDBJ whole genome shotgun (WGS) entry which is preliminary data.</text>
</comment>